<feature type="domain" description="Major facilitator superfamily (MFS) profile" evidence="5">
    <location>
        <begin position="13"/>
        <end position="400"/>
    </location>
</feature>
<evidence type="ECO:0000256" key="1">
    <source>
        <dbReference type="ARBA" id="ARBA00022692"/>
    </source>
</evidence>
<gene>
    <name evidence="6" type="ORF">C5F44_01775</name>
</gene>
<dbReference type="RefSeq" id="WP_107671765.1">
    <property type="nucleotide sequence ID" value="NZ_PZKE01000001.1"/>
</dbReference>
<feature type="transmembrane region" description="Helical" evidence="4">
    <location>
        <begin position="138"/>
        <end position="160"/>
    </location>
</feature>
<dbReference type="GO" id="GO:0022857">
    <property type="term" value="F:transmembrane transporter activity"/>
    <property type="evidence" value="ECO:0007669"/>
    <property type="project" value="InterPro"/>
</dbReference>
<dbReference type="Proteomes" id="UP000241362">
    <property type="component" value="Unassembled WGS sequence"/>
</dbReference>
<evidence type="ECO:0000256" key="3">
    <source>
        <dbReference type="ARBA" id="ARBA00023136"/>
    </source>
</evidence>
<proteinExistence type="predicted"/>
<evidence type="ECO:0000259" key="5">
    <source>
        <dbReference type="PROSITE" id="PS50850"/>
    </source>
</evidence>
<dbReference type="InterPro" id="IPR036259">
    <property type="entry name" value="MFS_trans_sf"/>
</dbReference>
<organism evidence="6 7">
    <name type="scientific">Fuscovulum blasticum DSM 2131</name>
    <dbReference type="NCBI Taxonomy" id="1188250"/>
    <lineage>
        <taxon>Bacteria</taxon>
        <taxon>Pseudomonadati</taxon>
        <taxon>Pseudomonadota</taxon>
        <taxon>Alphaproteobacteria</taxon>
        <taxon>Rhodobacterales</taxon>
        <taxon>Paracoccaceae</taxon>
        <taxon>Pseudogemmobacter</taxon>
    </lineage>
</organism>
<accession>A0A2T4JFB0</accession>
<feature type="transmembrane region" description="Helical" evidence="4">
    <location>
        <begin position="166"/>
        <end position="188"/>
    </location>
</feature>
<comment type="caution">
    <text evidence="6">The sequence shown here is derived from an EMBL/GenBank/DDBJ whole genome shotgun (WGS) entry which is preliminary data.</text>
</comment>
<dbReference type="InterPro" id="IPR050327">
    <property type="entry name" value="Proton-linked_MCT"/>
</dbReference>
<evidence type="ECO:0000256" key="2">
    <source>
        <dbReference type="ARBA" id="ARBA00022989"/>
    </source>
</evidence>
<dbReference type="PANTHER" id="PTHR11360:SF308">
    <property type="entry name" value="BLL3089 PROTEIN"/>
    <property type="match status" value="1"/>
</dbReference>
<dbReference type="InterPro" id="IPR020846">
    <property type="entry name" value="MFS_dom"/>
</dbReference>
<feature type="transmembrane region" description="Helical" evidence="4">
    <location>
        <begin position="103"/>
        <end position="126"/>
    </location>
</feature>
<evidence type="ECO:0000256" key="4">
    <source>
        <dbReference type="SAM" id="Phobius"/>
    </source>
</evidence>
<feature type="transmembrane region" description="Helical" evidence="4">
    <location>
        <begin position="261"/>
        <end position="279"/>
    </location>
</feature>
<feature type="transmembrane region" description="Helical" evidence="4">
    <location>
        <begin position="376"/>
        <end position="396"/>
    </location>
</feature>
<keyword evidence="7" id="KW-1185">Reference proteome</keyword>
<feature type="transmembrane region" description="Helical" evidence="4">
    <location>
        <begin position="51"/>
        <end position="72"/>
    </location>
</feature>
<dbReference type="EMBL" id="PZKE01000001">
    <property type="protein sequence ID" value="PTE16604.1"/>
    <property type="molecule type" value="Genomic_DNA"/>
</dbReference>
<keyword evidence="3 4" id="KW-0472">Membrane</keyword>
<feature type="transmembrane region" description="Helical" evidence="4">
    <location>
        <begin position="291"/>
        <end position="309"/>
    </location>
</feature>
<dbReference type="InterPro" id="IPR011701">
    <property type="entry name" value="MFS"/>
</dbReference>
<dbReference type="PANTHER" id="PTHR11360">
    <property type="entry name" value="MONOCARBOXYLATE TRANSPORTER"/>
    <property type="match status" value="1"/>
</dbReference>
<sequence length="406" mass="43095">MPFLAFLRANAPFLLAGFLLSLLSSFGLTYFLSPFGAEIRAEYGLSHGSWATLYAGSTVAGAIAMVWAGPLLDRFRVRTIGVVSLLGLAGASALMAVNPSVVTLPVVIFLLRFLGQGMVVQAAGVAMSRWFVGSRGRALAIAALGFSVGEIVLPLAFTAAKAAVPWRWLFVLAAGLILVSLPVLLRLLRLERTPQQMATGEDSAGLAARHWTRAEALHHGLFWCVLPSLMVPSMFITVIFFHQAHLAEVKGWSHLGLLTVLPFYTLAAVVGMFATGVALDRIGTRPMMPLYLLPLAAFLLLFPHVQSLFWAGPVLALMGLTAGAQATVLMAFWAEIYGTRNLGAIRALTGAIMVFGTAVGPMLAGELIERGVEIDAQMGAMAAVTLVSAGLVAFGLRRFAGGFGRT</sequence>
<dbReference type="SUPFAM" id="SSF103473">
    <property type="entry name" value="MFS general substrate transporter"/>
    <property type="match status" value="1"/>
</dbReference>
<evidence type="ECO:0000313" key="6">
    <source>
        <dbReference type="EMBL" id="PTE16604.1"/>
    </source>
</evidence>
<dbReference type="Pfam" id="PF07690">
    <property type="entry name" value="MFS_1"/>
    <property type="match status" value="1"/>
</dbReference>
<reference evidence="6 7" key="1">
    <citation type="submission" date="2018-03" db="EMBL/GenBank/DDBJ databases">
        <title>Rhodobacter blasticus.</title>
        <authorList>
            <person name="Meyer T.E."/>
            <person name="Miller S."/>
            <person name="Lodha T."/>
            <person name="Gandham S."/>
            <person name="Chintalapati S."/>
            <person name="Chintalapati V.R."/>
        </authorList>
    </citation>
    <scope>NUCLEOTIDE SEQUENCE [LARGE SCALE GENOMIC DNA]</scope>
    <source>
        <strain evidence="6 7">DSM 2131</strain>
    </source>
</reference>
<feature type="transmembrane region" description="Helical" evidence="4">
    <location>
        <begin position="79"/>
        <end position="97"/>
    </location>
</feature>
<dbReference type="AlphaFoldDB" id="A0A2T4JFB0"/>
<feature type="transmembrane region" description="Helical" evidence="4">
    <location>
        <begin position="315"/>
        <end position="333"/>
    </location>
</feature>
<dbReference type="Gene3D" id="1.20.1250.20">
    <property type="entry name" value="MFS general substrate transporter like domains"/>
    <property type="match status" value="2"/>
</dbReference>
<dbReference type="PROSITE" id="PS50850">
    <property type="entry name" value="MFS"/>
    <property type="match status" value="1"/>
</dbReference>
<keyword evidence="2 4" id="KW-1133">Transmembrane helix</keyword>
<name>A0A2T4JFB0_FUSBL</name>
<feature type="transmembrane region" description="Helical" evidence="4">
    <location>
        <begin position="220"/>
        <end position="241"/>
    </location>
</feature>
<feature type="transmembrane region" description="Helical" evidence="4">
    <location>
        <begin position="345"/>
        <end position="364"/>
    </location>
</feature>
<keyword evidence="1 4" id="KW-0812">Transmembrane</keyword>
<protein>
    <submittedName>
        <fullName evidence="6">MFS transporter</fullName>
    </submittedName>
</protein>
<evidence type="ECO:0000313" key="7">
    <source>
        <dbReference type="Proteomes" id="UP000241362"/>
    </source>
</evidence>